<keyword evidence="4 6" id="KW-0648">Protein biosynthesis</keyword>
<name>A0A1J5TJ75_9ARCH</name>
<evidence type="ECO:0000256" key="4">
    <source>
        <dbReference type="ARBA" id="ARBA00022917"/>
    </source>
</evidence>
<comment type="subunit">
    <text evidence="6">Heterodimer of GatD and GatE.</text>
</comment>
<dbReference type="Pfam" id="PF02934">
    <property type="entry name" value="GatB_N"/>
    <property type="match status" value="1"/>
</dbReference>
<dbReference type="InterPro" id="IPR018027">
    <property type="entry name" value="Asn/Gln_amidotransferase"/>
</dbReference>
<organism evidence="8 9">
    <name type="scientific">Marine Group III euryarchaeote CG-Epi1</name>
    <dbReference type="NCBI Taxonomy" id="1888995"/>
    <lineage>
        <taxon>Archaea</taxon>
        <taxon>Methanobacteriati</taxon>
        <taxon>Thermoplasmatota</taxon>
        <taxon>Thermoplasmata</taxon>
        <taxon>Candidatus Thermoprofundales</taxon>
    </lineage>
</organism>
<dbReference type="InterPro" id="IPR004414">
    <property type="entry name" value="GatE"/>
</dbReference>
<dbReference type="InterPro" id="IPR014746">
    <property type="entry name" value="Gln_synth/guanido_kin_cat_dom"/>
</dbReference>
<dbReference type="InterPro" id="IPR006075">
    <property type="entry name" value="Asn/Gln-tRNA_Trfase_suB/E_cat"/>
</dbReference>
<sequence>MKKVALKAGLEIHQQLNSGKLFCNCDTNDNGKDLLFRRKLHATSSEMGEVDIAAKTEQIKLFTYYNKSCNCLIYADEEPPRGPNEDAVRIALQFAKLVGAKVVEEMHFMRKVVVDGSNTSGFQRTGLIATGGEIEYNGKILELDQLCLEEDSCRHGDENHEYLLDRLGIPLLEITTKPQLNDSKDVQSAAKAIGRLLRACNVRRGLGTIRQDVNVSVNNGQRVELKGFQDLSSMPKVVENEVKRQTTLNEIEKGNIDKVTVVNDCFKEKKEFALALRIDKWKGILGNKNSPDNHVRMGKELADYAKRAGMKGIMHSDELPAYGIDGDETDQIKRKLKCKENDAFILIFGKEKKVENAMNLVIERIKTNGVPAEVRKVTPENLTKYLRPMPGASRMYPETDIAPFKISGINVSKPKTLDEREKNLPLNDEESKQLVSRELDGKFNYLNDKYEIPKLISRILLHTLPQLNDEGEKISIGDLEKVLDLFKDGVLVKEGIPNALIQSSNNEEIEINSGNIDNEVRDFINDLIKEREQFIKERGMGAVGALMGPVMSEFRGKMDGGDINKILMKKIKEIL</sequence>
<dbReference type="GO" id="GO:0006412">
    <property type="term" value="P:translation"/>
    <property type="evidence" value="ECO:0007669"/>
    <property type="project" value="UniProtKB-UniRule"/>
</dbReference>
<dbReference type="GO" id="GO:0016740">
    <property type="term" value="F:transferase activity"/>
    <property type="evidence" value="ECO:0007669"/>
    <property type="project" value="UniProtKB-KW"/>
</dbReference>
<comment type="caution">
    <text evidence="8">The sequence shown here is derived from an EMBL/GenBank/DDBJ whole genome shotgun (WGS) entry which is preliminary data.</text>
</comment>
<dbReference type="PANTHER" id="PTHR11659:SF2">
    <property type="entry name" value="GLUTAMYL-TRNA(GLN) AMIDOTRANSFERASE SUBUNIT E"/>
    <property type="match status" value="1"/>
</dbReference>
<dbReference type="InterPro" id="IPR004115">
    <property type="entry name" value="GAD-like_sf"/>
</dbReference>
<dbReference type="PANTHER" id="PTHR11659">
    <property type="entry name" value="GLUTAMYL-TRNA GLN AMIDOTRANSFERASE SUBUNIT B MITOCHONDRIAL AND PROKARYOTIC PET112-RELATED"/>
    <property type="match status" value="1"/>
</dbReference>
<dbReference type="GO" id="GO:0005524">
    <property type="term" value="F:ATP binding"/>
    <property type="evidence" value="ECO:0007669"/>
    <property type="project" value="UniProtKB-KW"/>
</dbReference>
<dbReference type="GO" id="GO:0004812">
    <property type="term" value="F:aminoacyl-tRNA ligase activity"/>
    <property type="evidence" value="ECO:0007669"/>
    <property type="project" value="InterPro"/>
</dbReference>
<dbReference type="SUPFAM" id="SSF89095">
    <property type="entry name" value="GatB/YqeY motif"/>
    <property type="match status" value="1"/>
</dbReference>
<dbReference type="GO" id="GO:0005737">
    <property type="term" value="C:cytoplasm"/>
    <property type="evidence" value="ECO:0007669"/>
    <property type="project" value="InterPro"/>
</dbReference>
<dbReference type="NCBIfam" id="NF003107">
    <property type="entry name" value="PRK04028.1"/>
    <property type="match status" value="1"/>
</dbReference>
<evidence type="ECO:0000256" key="1">
    <source>
        <dbReference type="ARBA" id="ARBA00022598"/>
    </source>
</evidence>
<dbReference type="AlphaFoldDB" id="A0A1J5TJ75"/>
<dbReference type="InterPro" id="IPR029351">
    <property type="entry name" value="GAD_dom"/>
</dbReference>
<comment type="function">
    <text evidence="6">Allows the formation of correctly charged Gln-tRNA(Gln) through the transamidation of misacylated Glu-tRNA(Gln) in organisms which lack glutaminyl-tRNA synthetase. The reaction takes place in the presence of glutamine and ATP through an activated gamma-phospho-Glu-tRNA(Gln). The GatDE system is specific for glutamate and does not act on aspartate.</text>
</comment>
<evidence type="ECO:0000256" key="2">
    <source>
        <dbReference type="ARBA" id="ARBA00022741"/>
    </source>
</evidence>
<gene>
    <name evidence="6" type="primary">gatE</name>
    <name evidence="8" type="ORF">BD935_03620</name>
</gene>
<dbReference type="InterPro" id="IPR017959">
    <property type="entry name" value="Asn/Gln-tRNA_amidoTrfase_suB/E"/>
</dbReference>
<evidence type="ECO:0000259" key="7">
    <source>
        <dbReference type="SMART" id="SM00845"/>
    </source>
</evidence>
<evidence type="ECO:0000256" key="6">
    <source>
        <dbReference type="HAMAP-Rule" id="MF_00588"/>
    </source>
</evidence>
<proteinExistence type="inferred from homology"/>
<accession>A0A1J5TJ75</accession>
<dbReference type="InterPro" id="IPR023168">
    <property type="entry name" value="GatB_Yqey_C_2"/>
</dbReference>
<dbReference type="SUPFAM" id="SSF55261">
    <property type="entry name" value="GAD domain-like"/>
    <property type="match status" value="1"/>
</dbReference>
<dbReference type="GO" id="GO:0070681">
    <property type="term" value="P:glutaminyl-tRNAGln biosynthesis via transamidation"/>
    <property type="evidence" value="ECO:0007669"/>
    <property type="project" value="TreeGrafter"/>
</dbReference>
<dbReference type="SUPFAM" id="SSF55931">
    <property type="entry name" value="Glutamine synthetase/guanido kinase"/>
    <property type="match status" value="1"/>
</dbReference>
<dbReference type="InterPro" id="IPR003789">
    <property type="entry name" value="Asn/Gln_tRNA_amidoTrase-B-like"/>
</dbReference>
<keyword evidence="1 6" id="KW-0436">Ligase</keyword>
<dbReference type="Gene3D" id="3.30.1360.30">
    <property type="entry name" value="GAD-like domain"/>
    <property type="match status" value="1"/>
</dbReference>
<comment type="catalytic activity">
    <reaction evidence="5 6">
        <text>L-glutamyl-tRNA(Gln) + L-glutamine + ATP + H2O = L-glutaminyl-tRNA(Gln) + L-glutamate + ADP + phosphate + H(+)</text>
        <dbReference type="Rhea" id="RHEA:17521"/>
        <dbReference type="Rhea" id="RHEA-COMP:9681"/>
        <dbReference type="Rhea" id="RHEA-COMP:9684"/>
        <dbReference type="ChEBI" id="CHEBI:15377"/>
        <dbReference type="ChEBI" id="CHEBI:15378"/>
        <dbReference type="ChEBI" id="CHEBI:29985"/>
        <dbReference type="ChEBI" id="CHEBI:30616"/>
        <dbReference type="ChEBI" id="CHEBI:43474"/>
        <dbReference type="ChEBI" id="CHEBI:58359"/>
        <dbReference type="ChEBI" id="CHEBI:78520"/>
        <dbReference type="ChEBI" id="CHEBI:78521"/>
        <dbReference type="ChEBI" id="CHEBI:456216"/>
    </reaction>
</comment>
<reference evidence="8 9" key="1">
    <citation type="submission" date="2016-08" db="EMBL/GenBank/DDBJ databases">
        <title>New Insights into Marine Group III Euryarchaeota, from dark to light.</title>
        <authorList>
            <person name="Haro-Moreno J.M."/>
            <person name="Rodriguez-Valera F."/>
            <person name="Lopez-Garcia P."/>
            <person name="Moreira D."/>
            <person name="Martin-Cuadrado A.B."/>
        </authorList>
    </citation>
    <scope>NUCLEOTIDE SEQUENCE [LARGE SCALE GENOMIC DNA]</scope>
    <source>
        <strain evidence="8">CG-Epi1</strain>
    </source>
</reference>
<dbReference type="STRING" id="1888995.BD935_03620"/>
<dbReference type="NCBIfam" id="TIGR00134">
    <property type="entry name" value="gatE_arch"/>
    <property type="match status" value="1"/>
</dbReference>
<dbReference type="HAMAP" id="MF_00588">
    <property type="entry name" value="GatE"/>
    <property type="match status" value="1"/>
</dbReference>
<keyword evidence="8" id="KW-0808">Transferase</keyword>
<dbReference type="EC" id="6.3.5.-" evidence="6"/>
<dbReference type="EMBL" id="MIZA01000003">
    <property type="protein sequence ID" value="OIR21015.1"/>
    <property type="molecule type" value="Genomic_DNA"/>
</dbReference>
<evidence type="ECO:0000313" key="8">
    <source>
        <dbReference type="EMBL" id="OIR21015.1"/>
    </source>
</evidence>
<protein>
    <recommendedName>
        <fullName evidence="6">Glutamyl-tRNA(Gln) amidotransferase subunit E</fullName>
        <shortName evidence="6">Glu-ADT subunit E</shortName>
        <ecNumber evidence="6">6.3.5.-</ecNumber>
    </recommendedName>
</protein>
<dbReference type="Proteomes" id="UP000183080">
    <property type="component" value="Unassembled WGS sequence"/>
</dbReference>
<feature type="domain" description="Asn/Gln amidotransferase" evidence="7">
    <location>
        <begin position="441"/>
        <end position="571"/>
    </location>
</feature>
<evidence type="ECO:0000256" key="5">
    <source>
        <dbReference type="ARBA" id="ARBA00047913"/>
    </source>
</evidence>
<keyword evidence="2 6" id="KW-0547">Nucleotide-binding</keyword>
<keyword evidence="3 6" id="KW-0067">ATP-binding</keyword>
<evidence type="ECO:0000313" key="9">
    <source>
        <dbReference type="Proteomes" id="UP000183080"/>
    </source>
</evidence>
<dbReference type="PROSITE" id="PS01234">
    <property type="entry name" value="GATB"/>
    <property type="match status" value="1"/>
</dbReference>
<dbReference type="Gene3D" id="1.10.10.410">
    <property type="match status" value="1"/>
</dbReference>
<comment type="similarity">
    <text evidence="6">Belongs to the GatB/GatE family. GatE subfamily.</text>
</comment>
<dbReference type="Pfam" id="PF02938">
    <property type="entry name" value="GAD"/>
    <property type="match status" value="1"/>
</dbReference>
<dbReference type="GO" id="GO:0050567">
    <property type="term" value="F:glutaminyl-tRNA synthase (glutamine-hydrolyzing) activity"/>
    <property type="evidence" value="ECO:0007669"/>
    <property type="project" value="UniProtKB-UniRule"/>
</dbReference>
<evidence type="ECO:0000256" key="3">
    <source>
        <dbReference type="ARBA" id="ARBA00022840"/>
    </source>
</evidence>
<dbReference type="Pfam" id="PF02637">
    <property type="entry name" value="GatB_Yqey"/>
    <property type="match status" value="1"/>
</dbReference>
<dbReference type="SMART" id="SM00845">
    <property type="entry name" value="GatB_Yqey"/>
    <property type="match status" value="1"/>
</dbReference>
<dbReference type="InterPro" id="IPR017958">
    <property type="entry name" value="Gln-tRNA_amidoTrfase_suB_CS"/>
</dbReference>